<dbReference type="InterPro" id="IPR032314">
    <property type="entry name" value="DUF4845"/>
</dbReference>
<proteinExistence type="predicted"/>
<sequence length="130" mass="14478">MGQQFGVNRGKVRALVIDRSRGFSLGSMLVVVILIAAVALPALKSLPSAMEYFSVKRAINYARDRAMNRKDVAANFDRQAQIDNITSIRGEDLDVNEDETGRIRSIGFEYRTEVKVYGPLSFLITYSGTQ</sequence>
<dbReference type="OrthoDB" id="9133279at2"/>
<accession>A0A3G8H0D0</accession>
<dbReference type="Proteomes" id="UP000270411">
    <property type="component" value="Chromosome 1"/>
</dbReference>
<dbReference type="KEGG" id="cpau:EHF44_11270"/>
<keyword evidence="1" id="KW-0472">Membrane</keyword>
<organism evidence="2 3">
    <name type="scientific">Cupriavidus pauculus</name>
    <dbReference type="NCBI Taxonomy" id="82633"/>
    <lineage>
        <taxon>Bacteria</taxon>
        <taxon>Pseudomonadati</taxon>
        <taxon>Pseudomonadota</taxon>
        <taxon>Betaproteobacteria</taxon>
        <taxon>Burkholderiales</taxon>
        <taxon>Burkholderiaceae</taxon>
        <taxon>Cupriavidus</taxon>
    </lineage>
</organism>
<evidence type="ECO:0000313" key="2">
    <source>
        <dbReference type="EMBL" id="AZG13976.1"/>
    </source>
</evidence>
<evidence type="ECO:0000256" key="1">
    <source>
        <dbReference type="SAM" id="Phobius"/>
    </source>
</evidence>
<feature type="transmembrane region" description="Helical" evidence="1">
    <location>
        <begin position="23"/>
        <end position="43"/>
    </location>
</feature>
<dbReference type="Pfam" id="PF16137">
    <property type="entry name" value="DUF4845"/>
    <property type="match status" value="1"/>
</dbReference>
<protein>
    <submittedName>
        <fullName evidence="2">DUF4845 domain-containing protein</fullName>
    </submittedName>
</protein>
<gene>
    <name evidence="2" type="ORF">EHF44_11270</name>
</gene>
<dbReference type="EMBL" id="CP033969">
    <property type="protein sequence ID" value="AZG13976.1"/>
    <property type="molecule type" value="Genomic_DNA"/>
</dbReference>
<name>A0A3G8H0D0_9BURK</name>
<keyword evidence="1" id="KW-0812">Transmembrane</keyword>
<keyword evidence="1" id="KW-1133">Transmembrane helix</keyword>
<evidence type="ECO:0000313" key="3">
    <source>
        <dbReference type="Proteomes" id="UP000270411"/>
    </source>
</evidence>
<reference evidence="3" key="1">
    <citation type="submission" date="2018-11" db="EMBL/GenBank/DDBJ databases">
        <title>FDA dAtabase for Regulatory Grade micrObial Sequences (FDA-ARGOS): Supporting development and validation of Infectious Disease Dx tests.</title>
        <authorList>
            <person name="Goldberg B."/>
            <person name="Campos J."/>
            <person name="Tallon L."/>
            <person name="Sadzewicz L."/>
            <person name="Zhao X."/>
            <person name="Vavikolanu K."/>
            <person name="Mehta A."/>
            <person name="Aluvathingal J."/>
            <person name="Nadendla S."/>
            <person name="Geyer C."/>
            <person name="Nandy P."/>
            <person name="Yan Y."/>
            <person name="Sichtig H."/>
        </authorList>
    </citation>
    <scope>NUCLEOTIDE SEQUENCE [LARGE SCALE GENOMIC DNA]</scope>
    <source>
        <strain evidence="3">FDAARGOS_614</strain>
    </source>
</reference>
<dbReference type="AlphaFoldDB" id="A0A3G8H0D0"/>